<name>A0ABS1JU46_9BURK</name>
<keyword evidence="2" id="KW-1185">Reference proteome</keyword>
<reference evidence="1 2" key="1">
    <citation type="journal article" date="2017" name="Int. J. Syst. Evol. Microbiol.">
        <title>Ramlibacter alkalitolerans sp. nov., alkali-tolerant bacterium isolated from soil of ginseng.</title>
        <authorList>
            <person name="Lee D.H."/>
            <person name="Cha C.J."/>
        </authorList>
    </citation>
    <scope>NUCLEOTIDE SEQUENCE [LARGE SCALE GENOMIC DNA]</scope>
    <source>
        <strain evidence="1 2">KACC 19305</strain>
    </source>
</reference>
<sequence length="215" mass="24624">MDTYLHSLPMSDNYFVARTRSGQFVLAQRLLEEGQERIKHVAYMEAQVALRAARLLADRRMEATHRRNFSRLAKDPSSIAATAHGLELIAAFNKADVKTQIRIAQRRPDLVRFLADPKEEVLLAAVRSKPMAIRHIKHPTEHVRLTAVSRDGNAIRFITPALQTQRVRAAAMDQNPMVLRYIPGATLDEERFAMTRNSLASRFVKRKPVRDEFER</sequence>
<evidence type="ECO:0008006" key="3">
    <source>
        <dbReference type="Google" id="ProtNLM"/>
    </source>
</evidence>
<organism evidence="1 2">
    <name type="scientific">Ramlibacter alkalitolerans</name>
    <dbReference type="NCBI Taxonomy" id="2039631"/>
    <lineage>
        <taxon>Bacteria</taxon>
        <taxon>Pseudomonadati</taxon>
        <taxon>Pseudomonadota</taxon>
        <taxon>Betaproteobacteria</taxon>
        <taxon>Burkholderiales</taxon>
        <taxon>Comamonadaceae</taxon>
        <taxon>Ramlibacter</taxon>
    </lineage>
</organism>
<evidence type="ECO:0000313" key="2">
    <source>
        <dbReference type="Proteomes" id="UP000622707"/>
    </source>
</evidence>
<comment type="caution">
    <text evidence="1">The sequence shown here is derived from an EMBL/GenBank/DDBJ whole genome shotgun (WGS) entry which is preliminary data.</text>
</comment>
<proteinExistence type="predicted"/>
<evidence type="ECO:0000313" key="1">
    <source>
        <dbReference type="EMBL" id="MBL0427773.1"/>
    </source>
</evidence>
<dbReference type="EMBL" id="JAEQND010000013">
    <property type="protein sequence ID" value="MBL0427773.1"/>
    <property type="molecule type" value="Genomic_DNA"/>
</dbReference>
<accession>A0ABS1JU46</accession>
<dbReference type="Proteomes" id="UP000622707">
    <property type="component" value="Unassembled WGS sequence"/>
</dbReference>
<protein>
    <recommendedName>
        <fullName evidence="3">DUF4116 domain-containing protein</fullName>
    </recommendedName>
</protein>
<dbReference type="RefSeq" id="WP_201692405.1">
    <property type="nucleotide sequence ID" value="NZ_JAEQND010000013.1"/>
</dbReference>
<gene>
    <name evidence="1" type="ORF">JI746_21890</name>
</gene>